<feature type="transmembrane region" description="Helical" evidence="8">
    <location>
        <begin position="74"/>
        <end position="93"/>
    </location>
</feature>
<dbReference type="Pfam" id="PF07690">
    <property type="entry name" value="MFS_1"/>
    <property type="match status" value="1"/>
</dbReference>
<keyword evidence="6 8" id="KW-1133">Transmembrane helix</keyword>
<feature type="transmembrane region" description="Helical" evidence="8">
    <location>
        <begin position="250"/>
        <end position="273"/>
    </location>
</feature>
<evidence type="ECO:0000313" key="11">
    <source>
        <dbReference type="Proteomes" id="UP000006728"/>
    </source>
</evidence>
<comment type="similarity">
    <text evidence="2">Belongs to the major facilitator superfamily. TCR/Tet family.</text>
</comment>
<accession>A4FR06</accession>
<evidence type="ECO:0000256" key="4">
    <source>
        <dbReference type="ARBA" id="ARBA00022475"/>
    </source>
</evidence>
<feature type="transmembrane region" description="Helical" evidence="8">
    <location>
        <begin position="344"/>
        <end position="366"/>
    </location>
</feature>
<evidence type="ECO:0000313" key="10">
    <source>
        <dbReference type="EMBL" id="CAM06481.1"/>
    </source>
</evidence>
<name>A4FR06_SACEN</name>
<dbReference type="Gene3D" id="1.20.1250.20">
    <property type="entry name" value="MFS general substrate transporter like domains"/>
    <property type="match status" value="1"/>
</dbReference>
<feature type="transmembrane region" description="Helical" evidence="8">
    <location>
        <begin position="218"/>
        <end position="238"/>
    </location>
</feature>
<feature type="transmembrane region" description="Helical" evidence="8">
    <location>
        <begin position="44"/>
        <end position="62"/>
    </location>
</feature>
<evidence type="ECO:0000256" key="5">
    <source>
        <dbReference type="ARBA" id="ARBA00022692"/>
    </source>
</evidence>
<dbReference type="SUPFAM" id="SSF103473">
    <property type="entry name" value="MFS general substrate transporter"/>
    <property type="match status" value="1"/>
</dbReference>
<sequence length="454" mass="45871">MRPGSFGLVLPGLLLAMLLAALDQTVMTPALPSVAGDLGGLDQMPAVITAYLVAATVVMPVHGKLGDRFGRKPAMLAAVAVFVTGAALCGLATSMPQLIVFRVIQGAGGGGLIIGAQAVIGELVSPRERGRYLGLFGAAYAVAVVGGPLVGGFFVDQLSWRWIFAIHPPLGLLAFAVLAWSLRLPAPAARPPVDCAGALALATAVVGVVLFGQTGSPGWLVCALAGTAVWLVTTRYAADPILPLRLFGEPAFAIPVGISVLIGFALFGTLTYMPAFLRIASGATATQAGLVVTTLMLGVLTSSVVSGRLITRTGHYKVFPVVGTAVAACGLALLALLAPTAGPAAIGAVMLLTGLGVGLVMQVMVLATQNAVEHRDLGTATSSVTFFRQIGASAGVAVTGALVTAGGAHDPAAFGGSLRTAFAVMAPLLGVAFLLALALPARPLRTTAHVRRTP</sequence>
<protein>
    <submittedName>
        <fullName evidence="10">Drug resistance transporter, EmrB/QacA family</fullName>
    </submittedName>
</protein>
<feature type="transmembrane region" description="Helical" evidence="8">
    <location>
        <begin position="318"/>
        <end position="338"/>
    </location>
</feature>
<feature type="transmembrane region" description="Helical" evidence="8">
    <location>
        <begin position="386"/>
        <end position="408"/>
    </location>
</feature>
<dbReference type="Gene3D" id="1.20.1720.10">
    <property type="entry name" value="Multidrug resistance protein D"/>
    <property type="match status" value="1"/>
</dbReference>
<feature type="transmembrane region" description="Helical" evidence="8">
    <location>
        <begin position="132"/>
        <end position="154"/>
    </location>
</feature>
<dbReference type="AlphaFoldDB" id="A4FR06"/>
<dbReference type="FunFam" id="1.20.1720.10:FF:000004">
    <property type="entry name" value="EmrB/QacA family drug resistance transporter"/>
    <property type="match status" value="1"/>
</dbReference>
<keyword evidence="3" id="KW-0813">Transport</keyword>
<dbReference type="KEGG" id="sen:SACE_7323"/>
<proteinExistence type="inferred from homology"/>
<keyword evidence="7 8" id="KW-0472">Membrane</keyword>
<dbReference type="InterPro" id="IPR036259">
    <property type="entry name" value="MFS_trans_sf"/>
</dbReference>
<dbReference type="GO" id="GO:0022857">
    <property type="term" value="F:transmembrane transporter activity"/>
    <property type="evidence" value="ECO:0007669"/>
    <property type="project" value="InterPro"/>
</dbReference>
<feature type="transmembrane region" description="Helical" evidence="8">
    <location>
        <begin position="99"/>
        <end position="120"/>
    </location>
</feature>
<reference evidence="10 11" key="1">
    <citation type="journal article" date="2007" name="Nat. Biotechnol.">
        <title>Complete genome sequence of the erythromycin-producing bacterium Saccharopolyspora erythraea NRRL23338.</title>
        <authorList>
            <person name="Oliynyk M."/>
            <person name="Samborskyy M."/>
            <person name="Lester J.B."/>
            <person name="Mironenko T."/>
            <person name="Scott N."/>
            <person name="Dickens S."/>
            <person name="Haydock S.F."/>
            <person name="Leadlay P.F."/>
        </authorList>
    </citation>
    <scope>NUCLEOTIDE SEQUENCE [LARGE SCALE GENOMIC DNA]</scope>
    <source>
        <strain evidence="11">ATCC 11635 / DSM 40517 / JCM 4748 / NBRC 13426 / NCIMB 8594 / NRRL 2338</strain>
    </source>
</reference>
<dbReference type="PANTHER" id="PTHR23501:SF197">
    <property type="entry name" value="COMD"/>
    <property type="match status" value="1"/>
</dbReference>
<dbReference type="HOGENOM" id="CLU_000960_22_3_11"/>
<keyword evidence="11" id="KW-1185">Reference proteome</keyword>
<dbReference type="InterPro" id="IPR011701">
    <property type="entry name" value="MFS"/>
</dbReference>
<feature type="transmembrane region" description="Helical" evidence="8">
    <location>
        <begin position="193"/>
        <end position="212"/>
    </location>
</feature>
<evidence type="ECO:0000256" key="3">
    <source>
        <dbReference type="ARBA" id="ARBA00022448"/>
    </source>
</evidence>
<comment type="subcellular location">
    <subcellularLocation>
        <location evidence="1">Cell membrane</location>
        <topology evidence="1">Multi-pass membrane protein</topology>
    </subcellularLocation>
</comment>
<feature type="transmembrane region" description="Helical" evidence="8">
    <location>
        <begin position="420"/>
        <end position="441"/>
    </location>
</feature>
<evidence type="ECO:0000256" key="8">
    <source>
        <dbReference type="SAM" id="Phobius"/>
    </source>
</evidence>
<evidence type="ECO:0000256" key="2">
    <source>
        <dbReference type="ARBA" id="ARBA00007520"/>
    </source>
</evidence>
<dbReference type="InterPro" id="IPR020846">
    <property type="entry name" value="MFS_dom"/>
</dbReference>
<dbReference type="EMBL" id="AM420293">
    <property type="protein sequence ID" value="CAM06481.1"/>
    <property type="molecule type" value="Genomic_DNA"/>
</dbReference>
<evidence type="ECO:0000256" key="1">
    <source>
        <dbReference type="ARBA" id="ARBA00004651"/>
    </source>
</evidence>
<dbReference type="PRINTS" id="PR01036">
    <property type="entry name" value="TCRTETB"/>
</dbReference>
<keyword evidence="4" id="KW-1003">Cell membrane</keyword>
<dbReference type="STRING" id="405948.SACE_7323"/>
<dbReference type="eggNOG" id="COG2814">
    <property type="taxonomic scope" value="Bacteria"/>
</dbReference>
<evidence type="ECO:0000256" key="6">
    <source>
        <dbReference type="ARBA" id="ARBA00022989"/>
    </source>
</evidence>
<evidence type="ECO:0000259" key="9">
    <source>
        <dbReference type="PROSITE" id="PS50850"/>
    </source>
</evidence>
<keyword evidence="5 8" id="KW-0812">Transmembrane</keyword>
<feature type="transmembrane region" description="Helical" evidence="8">
    <location>
        <begin position="160"/>
        <end position="181"/>
    </location>
</feature>
<evidence type="ECO:0000256" key="7">
    <source>
        <dbReference type="ARBA" id="ARBA00023136"/>
    </source>
</evidence>
<dbReference type="Proteomes" id="UP000006728">
    <property type="component" value="Chromosome"/>
</dbReference>
<feature type="domain" description="Major facilitator superfamily (MFS) profile" evidence="9">
    <location>
        <begin position="9"/>
        <end position="444"/>
    </location>
</feature>
<dbReference type="GO" id="GO:0005886">
    <property type="term" value="C:plasma membrane"/>
    <property type="evidence" value="ECO:0007669"/>
    <property type="project" value="UniProtKB-SubCell"/>
</dbReference>
<dbReference type="PROSITE" id="PS50850">
    <property type="entry name" value="MFS"/>
    <property type="match status" value="1"/>
</dbReference>
<dbReference type="PANTHER" id="PTHR23501">
    <property type="entry name" value="MAJOR FACILITATOR SUPERFAMILY"/>
    <property type="match status" value="1"/>
</dbReference>
<gene>
    <name evidence="10" type="ordered locus">SACE_7323</name>
</gene>
<organism evidence="10 11">
    <name type="scientific">Saccharopolyspora erythraea (strain ATCC 11635 / DSM 40517 / JCM 4748 / NBRC 13426 / NCIMB 8594 / NRRL 2338)</name>
    <dbReference type="NCBI Taxonomy" id="405948"/>
    <lineage>
        <taxon>Bacteria</taxon>
        <taxon>Bacillati</taxon>
        <taxon>Actinomycetota</taxon>
        <taxon>Actinomycetes</taxon>
        <taxon>Pseudonocardiales</taxon>
        <taxon>Pseudonocardiaceae</taxon>
        <taxon>Saccharopolyspora</taxon>
    </lineage>
</organism>
<feature type="transmembrane region" description="Helical" evidence="8">
    <location>
        <begin position="285"/>
        <end position="306"/>
    </location>
</feature>